<sequence length="583" mass="66687">MEGSQYSISSAMLPSLGGRSQRRIKLRRLIVSPYDKRYRVWQTFLIVLVVYTAWVSPFEFGFVKGPRGALAITDNIVNALFFIDIILTFFLAYLDRATYLLIDDHGQIARKYVFSWFSLDLISTIPNELARKILPPKVRDYGFFNMLRLWRLRRVSSLFARLEKDRNFNYFLVRCAKLICVTLFAVHCAGCFYYLLAATYPDPKMTWIGASMPDFHHRSLWIRYVTAMYWSITTLTTVGYGDLHPQNTREMVFDIAYMLFNLGLTSYLIGNMTNLVVHGTSRTRKFRDTIQAASSFAQRNQLPDRLQDQMLAHLCLKFRTDSEGLQHQETLDALPKAIRSSISHYLFFNLILKVYLFRGVSSDILFQLVSEMKAEYFPPREDVILKNEAPTDFYILVTGSVDLIDEKNGVEQVVGEARSGDIFGEIGVLCYKPQLLTARTKKLCQLLRLNRTSFLSIVQSNVGDGTIIMSNLLQYLKEHKDYGTGRILDEVESMLTRGQIDLPLTLCGAVIRGDDLILEQLLKRGLDPNESDSTNHTALHIAASRGNFNAARLLLEYGANPNSIGMRHAIWKSPSGFTRFHEL</sequence>
<comment type="subunit">
    <text evidence="14">The potassium channel is composed of a homo- or heterotetrameric complex of pore-forming subunits.</text>
</comment>
<accession>A0A5P1FGS3</accession>
<protein>
    <recommendedName>
        <fullName evidence="14">Potassium channel</fullName>
    </recommendedName>
</protein>
<keyword evidence="9 14" id="KW-1133">Transmembrane helix</keyword>
<dbReference type="InterPro" id="IPR002110">
    <property type="entry name" value="Ankyrin_rpt"/>
</dbReference>
<dbReference type="PROSITE" id="PS50042">
    <property type="entry name" value="CNMP_BINDING_3"/>
    <property type="match status" value="1"/>
</dbReference>
<evidence type="ECO:0000256" key="2">
    <source>
        <dbReference type="ARBA" id="ARBA00007929"/>
    </source>
</evidence>
<dbReference type="Pfam" id="PF00027">
    <property type="entry name" value="cNMP_binding"/>
    <property type="match status" value="1"/>
</dbReference>
<dbReference type="PROSITE" id="PS50088">
    <property type="entry name" value="ANK_REPEAT"/>
    <property type="match status" value="1"/>
</dbReference>
<feature type="transmembrane region" description="Helical" evidence="14">
    <location>
        <begin position="171"/>
        <end position="196"/>
    </location>
</feature>
<dbReference type="InterPro" id="IPR003938">
    <property type="entry name" value="K_chnl_volt-dep_EAG/ELK/ERG"/>
</dbReference>
<dbReference type="SMART" id="SM00248">
    <property type="entry name" value="ANK"/>
    <property type="match status" value="2"/>
</dbReference>
<dbReference type="InterPro" id="IPR045319">
    <property type="entry name" value="KAT/AKT"/>
</dbReference>
<dbReference type="PANTHER" id="PTHR45743">
    <property type="entry name" value="POTASSIUM CHANNEL AKT1"/>
    <property type="match status" value="1"/>
</dbReference>
<dbReference type="InterPro" id="IPR000595">
    <property type="entry name" value="cNMP-bd_dom"/>
</dbReference>
<dbReference type="InterPro" id="IPR018490">
    <property type="entry name" value="cNMP-bd_dom_sf"/>
</dbReference>
<evidence type="ECO:0000256" key="7">
    <source>
        <dbReference type="ARBA" id="ARBA00022882"/>
    </source>
</evidence>
<dbReference type="FunFam" id="1.10.287.70:FF:000123">
    <property type="entry name" value="Potassium channel KAT3"/>
    <property type="match status" value="1"/>
</dbReference>
<dbReference type="PROSITE" id="PS50297">
    <property type="entry name" value="ANK_REP_REGION"/>
    <property type="match status" value="1"/>
</dbReference>
<feature type="transmembrane region" description="Helical" evidence="14">
    <location>
        <begin position="38"/>
        <end position="56"/>
    </location>
</feature>
<dbReference type="GO" id="GO:0034702">
    <property type="term" value="C:monoatomic ion channel complex"/>
    <property type="evidence" value="ECO:0007669"/>
    <property type="project" value="UniProtKB-KW"/>
</dbReference>
<dbReference type="SMART" id="SM00100">
    <property type="entry name" value="cNMP"/>
    <property type="match status" value="1"/>
</dbReference>
<dbReference type="GO" id="GO:0005249">
    <property type="term" value="F:voltage-gated potassium channel activity"/>
    <property type="evidence" value="ECO:0007669"/>
    <property type="project" value="UniProtKB-UniRule"/>
</dbReference>
<evidence type="ECO:0000256" key="1">
    <source>
        <dbReference type="ARBA" id="ARBA00004141"/>
    </source>
</evidence>
<comment type="caution">
    <text evidence="14">Lacks conserved residue(s) required for the propagation of feature annotation.</text>
</comment>
<evidence type="ECO:0000259" key="15">
    <source>
        <dbReference type="PROSITE" id="PS50042"/>
    </source>
</evidence>
<keyword evidence="7 14" id="KW-0851">Voltage-gated channel</keyword>
<dbReference type="Gene3D" id="1.10.287.70">
    <property type="match status" value="1"/>
</dbReference>
<dbReference type="Pfam" id="PF12796">
    <property type="entry name" value="Ank_2"/>
    <property type="match status" value="1"/>
</dbReference>
<keyword evidence="13" id="KW-0040">ANK repeat</keyword>
<evidence type="ECO:0000256" key="8">
    <source>
        <dbReference type="ARBA" id="ARBA00022958"/>
    </source>
</evidence>
<evidence type="ECO:0000256" key="5">
    <source>
        <dbReference type="ARBA" id="ARBA00022692"/>
    </source>
</evidence>
<dbReference type="Gene3D" id="2.60.120.10">
    <property type="entry name" value="Jelly Rolls"/>
    <property type="match status" value="1"/>
</dbReference>
<dbReference type="Gene3D" id="1.25.40.20">
    <property type="entry name" value="Ankyrin repeat-containing domain"/>
    <property type="match status" value="1"/>
</dbReference>
<dbReference type="EMBL" id="CM007383">
    <property type="protein sequence ID" value="ONK76597.1"/>
    <property type="molecule type" value="Genomic_DNA"/>
</dbReference>
<evidence type="ECO:0000256" key="6">
    <source>
        <dbReference type="ARBA" id="ARBA00022826"/>
    </source>
</evidence>
<evidence type="ECO:0000256" key="14">
    <source>
        <dbReference type="RuleBase" id="RU369015"/>
    </source>
</evidence>
<keyword evidence="6 14" id="KW-0631">Potassium channel</keyword>
<dbReference type="InterPro" id="IPR014710">
    <property type="entry name" value="RmlC-like_jellyroll"/>
</dbReference>
<organism evidence="16 17">
    <name type="scientific">Asparagus officinalis</name>
    <name type="common">Garden asparagus</name>
    <dbReference type="NCBI Taxonomy" id="4686"/>
    <lineage>
        <taxon>Eukaryota</taxon>
        <taxon>Viridiplantae</taxon>
        <taxon>Streptophyta</taxon>
        <taxon>Embryophyta</taxon>
        <taxon>Tracheophyta</taxon>
        <taxon>Spermatophyta</taxon>
        <taxon>Magnoliopsida</taxon>
        <taxon>Liliopsida</taxon>
        <taxon>Asparagales</taxon>
        <taxon>Asparagaceae</taxon>
        <taxon>Asparagoideae</taxon>
        <taxon>Asparagus</taxon>
    </lineage>
</organism>
<dbReference type="CDD" id="cd00038">
    <property type="entry name" value="CAP_ED"/>
    <property type="match status" value="1"/>
</dbReference>
<dbReference type="PRINTS" id="PR01463">
    <property type="entry name" value="EAGCHANLFMLY"/>
</dbReference>
<keyword evidence="5 14" id="KW-0812">Transmembrane</keyword>
<evidence type="ECO:0000256" key="12">
    <source>
        <dbReference type="ARBA" id="ARBA00023303"/>
    </source>
</evidence>
<dbReference type="SUPFAM" id="SSF81324">
    <property type="entry name" value="Voltage-gated potassium channels"/>
    <property type="match status" value="1"/>
</dbReference>
<keyword evidence="10 14" id="KW-0406">Ion transport</keyword>
<dbReference type="SUPFAM" id="SSF48403">
    <property type="entry name" value="Ankyrin repeat"/>
    <property type="match status" value="1"/>
</dbReference>
<dbReference type="SUPFAM" id="SSF51206">
    <property type="entry name" value="cAMP-binding domain-like"/>
    <property type="match status" value="1"/>
</dbReference>
<dbReference type="FunFam" id="2.60.120.10:FF:000074">
    <property type="entry name" value="Potassium channel KAT2"/>
    <property type="match status" value="1"/>
</dbReference>
<proteinExistence type="inferred from homology"/>
<evidence type="ECO:0000256" key="9">
    <source>
        <dbReference type="ARBA" id="ARBA00022989"/>
    </source>
</evidence>
<comment type="function">
    <text evidence="14">Potassium channel.</text>
</comment>
<feature type="repeat" description="ANK" evidence="13">
    <location>
        <begin position="534"/>
        <end position="566"/>
    </location>
</feature>
<keyword evidence="3 14" id="KW-0813">Transport</keyword>
<comment type="subcellular location">
    <subcellularLocation>
        <location evidence="1 14">Membrane</location>
        <topology evidence="1 14">Multi-pass membrane protein</topology>
    </subcellularLocation>
</comment>
<comment type="domain">
    <text evidence="14">The segment S4 is probably the voltage-sensor and is characterized by a series of positively charged amino acids. The pore-forming region H5 is enclosed by the transmembrane segments S5 and S6 in the Shaker-type (1P/6TM) and contains the GYGD signature motif which seems to be involved in potassium selectivity.</text>
</comment>
<evidence type="ECO:0000313" key="16">
    <source>
        <dbReference type="EMBL" id="ONK76597.1"/>
    </source>
</evidence>
<keyword evidence="11 14" id="KW-0472">Membrane</keyword>
<feature type="domain" description="Cyclic nucleotide-binding" evidence="15">
    <location>
        <begin position="356"/>
        <end position="458"/>
    </location>
</feature>
<reference evidence="17" key="1">
    <citation type="journal article" date="2017" name="Nat. Commun.">
        <title>The asparagus genome sheds light on the origin and evolution of a young Y chromosome.</title>
        <authorList>
            <person name="Harkess A."/>
            <person name="Zhou J."/>
            <person name="Xu C."/>
            <person name="Bowers J.E."/>
            <person name="Van der Hulst R."/>
            <person name="Ayyampalayam S."/>
            <person name="Mercati F."/>
            <person name="Riccardi P."/>
            <person name="McKain M.R."/>
            <person name="Kakrana A."/>
            <person name="Tang H."/>
            <person name="Ray J."/>
            <person name="Groenendijk J."/>
            <person name="Arikit S."/>
            <person name="Mathioni S.M."/>
            <person name="Nakano M."/>
            <person name="Shan H."/>
            <person name="Telgmann-Rauber A."/>
            <person name="Kanno A."/>
            <person name="Yue Z."/>
            <person name="Chen H."/>
            <person name="Li W."/>
            <person name="Chen Y."/>
            <person name="Xu X."/>
            <person name="Zhang Y."/>
            <person name="Luo S."/>
            <person name="Chen H."/>
            <person name="Gao J."/>
            <person name="Mao Z."/>
            <person name="Pires J.C."/>
            <person name="Luo M."/>
            <person name="Kudrna D."/>
            <person name="Wing R.A."/>
            <person name="Meyers B.C."/>
            <person name="Yi K."/>
            <person name="Kong H."/>
            <person name="Lavrijsen P."/>
            <person name="Sunseri F."/>
            <person name="Falavigna A."/>
            <person name="Ye Y."/>
            <person name="Leebens-Mack J.H."/>
            <person name="Chen G."/>
        </authorList>
    </citation>
    <scope>NUCLEOTIDE SEQUENCE [LARGE SCALE GENOMIC DNA]</scope>
    <source>
        <strain evidence="17">cv. DH0086</strain>
    </source>
</reference>
<keyword evidence="12 14" id="KW-0407">Ion channel</keyword>
<evidence type="ECO:0000256" key="4">
    <source>
        <dbReference type="ARBA" id="ARBA00022538"/>
    </source>
</evidence>
<dbReference type="OMA" id="WFDYTWN"/>
<dbReference type="InterPro" id="IPR005821">
    <property type="entry name" value="Ion_trans_dom"/>
</dbReference>
<evidence type="ECO:0000256" key="11">
    <source>
        <dbReference type="ARBA" id="ARBA00023136"/>
    </source>
</evidence>
<dbReference type="Pfam" id="PF00520">
    <property type="entry name" value="Ion_trans"/>
    <property type="match status" value="1"/>
</dbReference>
<evidence type="ECO:0000256" key="10">
    <source>
        <dbReference type="ARBA" id="ARBA00023065"/>
    </source>
</evidence>
<evidence type="ECO:0000256" key="13">
    <source>
        <dbReference type="PROSITE-ProRule" id="PRU00023"/>
    </source>
</evidence>
<gene>
    <name evidence="16" type="ORF">A4U43_C03F29960</name>
</gene>
<dbReference type="Proteomes" id="UP000243459">
    <property type="component" value="Chromosome 3"/>
</dbReference>
<keyword evidence="8 14" id="KW-0630">Potassium</keyword>
<name>A0A5P1FGS3_ASPOF</name>
<evidence type="ECO:0000313" key="17">
    <source>
        <dbReference type="Proteomes" id="UP000243459"/>
    </source>
</evidence>
<evidence type="ECO:0000256" key="3">
    <source>
        <dbReference type="ARBA" id="ARBA00022448"/>
    </source>
</evidence>
<dbReference type="AlphaFoldDB" id="A0A5P1FGS3"/>
<comment type="similarity">
    <text evidence="2 14">Belongs to the potassium channel family. Plant (TC 1.A.1.4) subfamily.</text>
</comment>
<dbReference type="PANTHER" id="PTHR45743:SF2">
    <property type="entry name" value="POTASSIUM CHANNEL AKT1"/>
    <property type="match status" value="1"/>
</dbReference>
<keyword evidence="4 14" id="KW-0633">Potassium transport</keyword>
<feature type="transmembrane region" description="Helical" evidence="14">
    <location>
        <begin position="221"/>
        <end position="243"/>
    </location>
</feature>
<dbReference type="InterPro" id="IPR036770">
    <property type="entry name" value="Ankyrin_rpt-contain_sf"/>
</dbReference>
<feature type="transmembrane region" description="Helical" evidence="14">
    <location>
        <begin position="255"/>
        <end position="277"/>
    </location>
</feature>
<keyword evidence="17" id="KW-1185">Reference proteome</keyword>
<dbReference type="Gramene" id="ONK76597">
    <property type="protein sequence ID" value="ONK76597"/>
    <property type="gene ID" value="A4U43_C03F29960"/>
</dbReference>
<feature type="transmembrane region" description="Helical" evidence="14">
    <location>
        <begin position="76"/>
        <end position="94"/>
    </location>
</feature>